<name>A0A9E9LAH5_9BURK</name>
<keyword evidence="11" id="KW-0739">Sodium transport</keyword>
<keyword evidence="7" id="KW-1133">Transmembrane helix</keyword>
<dbReference type="GO" id="GO:0015123">
    <property type="term" value="F:acetate transmembrane transporter activity"/>
    <property type="evidence" value="ECO:0007669"/>
    <property type="project" value="TreeGrafter"/>
</dbReference>
<dbReference type="RefSeq" id="WP_269283594.1">
    <property type="nucleotide sequence ID" value="NZ_CP098251.1"/>
</dbReference>
<evidence type="ECO:0000313" key="13">
    <source>
        <dbReference type="EMBL" id="WAV91359.1"/>
    </source>
</evidence>
<evidence type="ECO:0000256" key="6">
    <source>
        <dbReference type="ARBA" id="ARBA00022847"/>
    </source>
</evidence>
<comment type="similarity">
    <text evidence="2 12">Belongs to the sodium:solute symporter (SSF) (TC 2.A.21) family.</text>
</comment>
<dbReference type="GO" id="GO:0006814">
    <property type="term" value="P:sodium ion transport"/>
    <property type="evidence" value="ECO:0007669"/>
    <property type="project" value="UniProtKB-KW"/>
</dbReference>
<evidence type="ECO:0000256" key="12">
    <source>
        <dbReference type="RuleBase" id="RU362091"/>
    </source>
</evidence>
<dbReference type="CDD" id="cd11480">
    <property type="entry name" value="SLC5sbd_u4"/>
    <property type="match status" value="1"/>
</dbReference>
<dbReference type="Proteomes" id="UP001164819">
    <property type="component" value="Chromosome"/>
</dbReference>
<dbReference type="GO" id="GO:0006847">
    <property type="term" value="P:plasma membrane acetate transport"/>
    <property type="evidence" value="ECO:0007669"/>
    <property type="project" value="TreeGrafter"/>
</dbReference>
<organism evidence="13">
    <name type="scientific">Oxalobacter aliiformigenes</name>
    <dbReference type="NCBI Taxonomy" id="2946593"/>
    <lineage>
        <taxon>Bacteria</taxon>
        <taxon>Pseudomonadati</taxon>
        <taxon>Pseudomonadota</taxon>
        <taxon>Betaproteobacteria</taxon>
        <taxon>Burkholderiales</taxon>
        <taxon>Oxalobacteraceae</taxon>
        <taxon>Oxalobacter</taxon>
    </lineage>
</organism>
<proteinExistence type="inferred from homology"/>
<keyword evidence="8" id="KW-0915">Sodium</keyword>
<dbReference type="PROSITE" id="PS00457">
    <property type="entry name" value="NA_SOLUT_SYMP_2"/>
    <property type="match status" value="1"/>
</dbReference>
<dbReference type="InterPro" id="IPR001734">
    <property type="entry name" value="Na/solute_symporter"/>
</dbReference>
<dbReference type="PANTHER" id="PTHR48086:SF6">
    <property type="entry name" value="CATION_ACETATE SYMPORTER ACTP"/>
    <property type="match status" value="1"/>
</dbReference>
<dbReference type="GO" id="GO:0015293">
    <property type="term" value="F:symporter activity"/>
    <property type="evidence" value="ECO:0007669"/>
    <property type="project" value="UniProtKB-KW"/>
</dbReference>
<evidence type="ECO:0000256" key="8">
    <source>
        <dbReference type="ARBA" id="ARBA00023053"/>
    </source>
</evidence>
<accession>A0A9E9LAH5</accession>
<keyword evidence="6" id="KW-0769">Symport</keyword>
<evidence type="ECO:0000256" key="9">
    <source>
        <dbReference type="ARBA" id="ARBA00023065"/>
    </source>
</evidence>
<evidence type="ECO:0000256" key="3">
    <source>
        <dbReference type="ARBA" id="ARBA00022448"/>
    </source>
</evidence>
<evidence type="ECO:0000256" key="10">
    <source>
        <dbReference type="ARBA" id="ARBA00023136"/>
    </source>
</evidence>
<dbReference type="InterPro" id="IPR018212">
    <property type="entry name" value="Na/solute_symporter_CS"/>
</dbReference>
<protein>
    <submittedName>
        <fullName evidence="13">Cation acetate symporter</fullName>
    </submittedName>
</protein>
<keyword evidence="9" id="KW-0406">Ion transport</keyword>
<dbReference type="Pfam" id="PF00474">
    <property type="entry name" value="SSF"/>
    <property type="match status" value="1"/>
</dbReference>
<keyword evidence="3" id="KW-0813">Transport</keyword>
<gene>
    <name evidence="13" type="ORF">NB646_00915</name>
</gene>
<dbReference type="InterPro" id="IPR050277">
    <property type="entry name" value="Sodium:Solute_Symporter"/>
</dbReference>
<dbReference type="PROSITE" id="PS50283">
    <property type="entry name" value="NA_SOLUT_SYMP_3"/>
    <property type="match status" value="1"/>
</dbReference>
<comment type="subcellular location">
    <subcellularLocation>
        <location evidence="1">Cell membrane</location>
        <topology evidence="1">Multi-pass membrane protein</topology>
    </subcellularLocation>
</comment>
<evidence type="ECO:0000256" key="4">
    <source>
        <dbReference type="ARBA" id="ARBA00022475"/>
    </source>
</evidence>
<dbReference type="GO" id="GO:0005886">
    <property type="term" value="C:plasma membrane"/>
    <property type="evidence" value="ECO:0007669"/>
    <property type="project" value="UniProtKB-SubCell"/>
</dbReference>
<evidence type="ECO:0000256" key="1">
    <source>
        <dbReference type="ARBA" id="ARBA00004651"/>
    </source>
</evidence>
<evidence type="ECO:0000256" key="11">
    <source>
        <dbReference type="ARBA" id="ARBA00023201"/>
    </source>
</evidence>
<evidence type="ECO:0000256" key="2">
    <source>
        <dbReference type="ARBA" id="ARBA00006434"/>
    </source>
</evidence>
<dbReference type="Gene3D" id="1.20.1730.10">
    <property type="entry name" value="Sodium/glucose cotransporter"/>
    <property type="match status" value="1"/>
</dbReference>
<dbReference type="PANTHER" id="PTHR48086">
    <property type="entry name" value="SODIUM/PROLINE SYMPORTER-RELATED"/>
    <property type="match status" value="1"/>
</dbReference>
<dbReference type="AlphaFoldDB" id="A0A9E9LAH5"/>
<keyword evidence="4" id="KW-1003">Cell membrane</keyword>
<reference evidence="13" key="1">
    <citation type="journal article" date="2022" name="Front. Microbiol.">
        <title>New perspectives on an old grouping: The genomic and phenotypic variability of Oxalobacter formigenes and the implications for calcium oxalate stone prevention.</title>
        <authorList>
            <person name="Chmiel J.A."/>
            <person name="Carr C."/>
            <person name="Stuivenberg G.A."/>
            <person name="Venema R."/>
            <person name="Chanyi R.M."/>
            <person name="Al K.F."/>
            <person name="Giguere D."/>
            <person name="Say H."/>
            <person name="Akouris P.P."/>
            <person name="Dominguez Romero S.A."/>
            <person name="Kwong A."/>
            <person name="Tai V."/>
            <person name="Koval S.F."/>
            <person name="Razvi H."/>
            <person name="Bjazevic J."/>
            <person name="Burton J.P."/>
        </authorList>
    </citation>
    <scope>NUCLEOTIDE SEQUENCE</scope>
    <source>
        <strain evidence="13">OxK</strain>
    </source>
</reference>
<evidence type="ECO:0000256" key="5">
    <source>
        <dbReference type="ARBA" id="ARBA00022692"/>
    </source>
</evidence>
<keyword evidence="5" id="KW-0812">Transmembrane</keyword>
<sequence>MHILSIIVFLVLIALTLVITARAAKKVKTDKDFYAAGGEIPGWQNGLAIAGEFMASGAFLGIAGLIAFHGLDGEIFSICWFASFFVVLVLVAEVIRNSGKYTFIDIVSYRLNQKSIRPAVAVTVFIVSLTYLIPQMVAAGALSKILFGISDTLGILIVGGLMIVYVVLGGMMAATWVQSLKAILLLAAGYLLAWLTMSHFNFSVASLFDAVVHSPELGEKWVQQGGWLRNPIERYSLGLSLLFGTAAMPHVLMRLFTVKSKEQAQKSALWTMLFMGMFHMITFIFGLGAAVLVGKEAIYAMDPGGNLATPMLAQFVAGGANSFTGELFMAFIVSIAFITVIATVSGLCIAASTAFSYDFWFKVIKNGRQDHTGQIRTARISAIAIGILAIICSLAMKHMNVAYLSGLAFSIAATVNLPTIILALYWKKLTTTGALIGIIGGTVISLFAVLTGPSIMGANALFPLSNPGIVTIPLGFLITCIASLLTADKEAEQKYVELSVRSHSGLGAE</sequence>
<evidence type="ECO:0000256" key="7">
    <source>
        <dbReference type="ARBA" id="ARBA00022989"/>
    </source>
</evidence>
<dbReference type="InterPro" id="IPR038377">
    <property type="entry name" value="Na/Glc_symporter_sf"/>
</dbReference>
<keyword evidence="10" id="KW-0472">Membrane</keyword>
<dbReference type="EMBL" id="CP098251">
    <property type="protein sequence ID" value="WAV91359.1"/>
    <property type="molecule type" value="Genomic_DNA"/>
</dbReference>